<feature type="transmembrane region" description="Helical" evidence="1">
    <location>
        <begin position="106"/>
        <end position="124"/>
    </location>
</feature>
<comment type="caution">
    <text evidence="2">The sequence shown here is derived from an EMBL/GenBank/DDBJ whole genome shotgun (WGS) entry which is preliminary data.</text>
</comment>
<name>A0A0G1VIG7_9BACT</name>
<protein>
    <submittedName>
        <fullName evidence="2">Uncharacterized protein</fullName>
    </submittedName>
</protein>
<gene>
    <name evidence="2" type="ORF">UY40_C0001G0009</name>
</gene>
<reference evidence="2 3" key="1">
    <citation type="journal article" date="2015" name="Nature">
        <title>rRNA introns, odd ribosomes, and small enigmatic genomes across a large radiation of phyla.</title>
        <authorList>
            <person name="Brown C.T."/>
            <person name="Hug L.A."/>
            <person name="Thomas B.C."/>
            <person name="Sharon I."/>
            <person name="Castelle C.J."/>
            <person name="Singh A."/>
            <person name="Wilkins M.J."/>
            <person name="Williams K.H."/>
            <person name="Banfield J.F."/>
        </authorList>
    </citation>
    <scope>NUCLEOTIDE SEQUENCE [LARGE SCALE GENOMIC DNA]</scope>
</reference>
<keyword evidence="1" id="KW-1133">Transmembrane helix</keyword>
<sequence>MEPQNLEINPTENLRAISLWLDNYDDVFSDFDPRPFSERAISDDFLVEAKKMFRENSKGRFELRLLIPQAVRNPKDESLVSTRLRRYFKVLEQEERKKIAQETRRGLLLTGLGFFLLVMAVFLFRLELASLWADFLLVLMEPAGWFTTWFGMDKLFYDVPEGKKNHVFTHKMAEAVISFVSY</sequence>
<dbReference type="EMBL" id="LCPW01000001">
    <property type="protein sequence ID" value="KKW06231.1"/>
    <property type="molecule type" value="Genomic_DNA"/>
</dbReference>
<dbReference type="STRING" id="1618342.UY40_C0001G0009"/>
<keyword evidence="1" id="KW-0472">Membrane</keyword>
<dbReference type="Proteomes" id="UP000034119">
    <property type="component" value="Unassembled WGS sequence"/>
</dbReference>
<evidence type="ECO:0000256" key="1">
    <source>
        <dbReference type="SAM" id="Phobius"/>
    </source>
</evidence>
<keyword evidence="1" id="KW-0812">Transmembrane</keyword>
<proteinExistence type="predicted"/>
<evidence type="ECO:0000313" key="3">
    <source>
        <dbReference type="Proteomes" id="UP000034119"/>
    </source>
</evidence>
<dbReference type="AlphaFoldDB" id="A0A0G1VIG7"/>
<organism evidence="2 3">
    <name type="scientific">candidate division CPR1 bacterium GW2011_GWC1_49_13</name>
    <dbReference type="NCBI Taxonomy" id="1618342"/>
    <lineage>
        <taxon>Bacteria</taxon>
        <taxon>candidate division CPR1</taxon>
    </lineage>
</organism>
<evidence type="ECO:0000313" key="2">
    <source>
        <dbReference type="EMBL" id="KKW06231.1"/>
    </source>
</evidence>
<accession>A0A0G1VIG7</accession>